<proteinExistence type="predicted"/>
<feature type="compositionally biased region" description="Low complexity" evidence="2">
    <location>
        <begin position="58"/>
        <end position="74"/>
    </location>
</feature>
<feature type="coiled-coil region" evidence="1">
    <location>
        <begin position="175"/>
        <end position="210"/>
    </location>
</feature>
<comment type="caution">
    <text evidence="3">The sequence shown here is derived from an EMBL/GenBank/DDBJ whole genome shotgun (WGS) entry which is preliminary data.</text>
</comment>
<evidence type="ECO:0000313" key="3">
    <source>
        <dbReference type="EMBL" id="KRW99518.1"/>
    </source>
</evidence>
<feature type="region of interest" description="Disordered" evidence="2">
    <location>
        <begin position="511"/>
        <end position="558"/>
    </location>
</feature>
<evidence type="ECO:0000256" key="1">
    <source>
        <dbReference type="SAM" id="Coils"/>
    </source>
</evidence>
<accession>A0A0V0QBC1</accession>
<feature type="compositionally biased region" description="Low complexity" evidence="2">
    <location>
        <begin position="612"/>
        <end position="626"/>
    </location>
</feature>
<feature type="region of interest" description="Disordered" evidence="2">
    <location>
        <begin position="612"/>
        <end position="644"/>
    </location>
</feature>
<dbReference type="InParanoid" id="A0A0V0QBC1"/>
<feature type="compositionally biased region" description="Low complexity" evidence="2">
    <location>
        <begin position="268"/>
        <end position="288"/>
    </location>
</feature>
<feature type="compositionally biased region" description="Low complexity" evidence="2">
    <location>
        <begin position="536"/>
        <end position="552"/>
    </location>
</feature>
<feature type="compositionally biased region" description="Basic and acidic residues" evidence="2">
    <location>
        <begin position="256"/>
        <end position="267"/>
    </location>
</feature>
<protein>
    <submittedName>
        <fullName evidence="3">Uncharacterized protein</fullName>
    </submittedName>
</protein>
<keyword evidence="1" id="KW-0175">Coiled coil</keyword>
<dbReference type="Proteomes" id="UP000054937">
    <property type="component" value="Unassembled WGS sequence"/>
</dbReference>
<feature type="compositionally biased region" description="Polar residues" evidence="2">
    <location>
        <begin position="242"/>
        <end position="251"/>
    </location>
</feature>
<reference evidence="3 4" key="1">
    <citation type="journal article" date="2015" name="Sci. Rep.">
        <title>Genome of the facultative scuticociliatosis pathogen Pseudocohnilembus persalinus provides insight into its virulence through horizontal gene transfer.</title>
        <authorList>
            <person name="Xiong J."/>
            <person name="Wang G."/>
            <person name="Cheng J."/>
            <person name="Tian M."/>
            <person name="Pan X."/>
            <person name="Warren A."/>
            <person name="Jiang C."/>
            <person name="Yuan D."/>
            <person name="Miao W."/>
        </authorList>
    </citation>
    <scope>NUCLEOTIDE SEQUENCE [LARGE SCALE GENOMIC DNA]</scope>
    <source>
        <strain evidence="3">36N120E</strain>
    </source>
</reference>
<sequence>MDEQISNQNQIDEEKNQEIKQLDQFYQYKDQIQNFPNNESIHQQLDSDFNELFQNKQENIQEQNQVDQNEQSQQTKPIRKRARKSAYKADDLQKKYNEQHKSALKEKKMLEEKQIQQKIRQNIQFQQENDYQQQEQSASNQKLKQLDIMQENLNNISDDDRQKKNQQQLQQQQIITQEKKQYLQIEQQQKQQQQQQQEQQQQQQQQTQVKQFEFFVKQEILPNENKPNFMRQNVQLTQEENSNSNYQYTDDSQSENQEKSQQQEEIKSQQIINQDSDINDNNSNNLNNSGFSQKDKLQQKDQKIDQQKKNINTEHIQNNFKYNNSDDKIQDSISYKQKQMEYEIDQYSRILTKSLIIQDINSSLFNDFDSENKDVAKNQEKQVNFLDSLGLDIIEGKNFKQQEQSKQYVQKQKQNLNKDDVNWNFLLDQTEFHDQNGKYQPKEYNLQICKSYDKNEMNRNNKKDEDEAKKINKSEQSYKNQKDKESKNVSYVDNCKIDSIGQLKKQNIQIQTNSDGQKEKSQNSKLNTKQHKNLDSKLNLQKQKNSKSQNQSTEMVNEKKDKFNKFQINSLSKKQDKQLLNKNQSDFVLFQTNQKLDIKNIGNVQKIKKINQQNQQQQKQQQQQDSIQDDNDPFKNLEQLLNTV</sequence>
<feature type="compositionally biased region" description="Basic and acidic residues" evidence="2">
    <location>
        <begin position="455"/>
        <end position="473"/>
    </location>
</feature>
<feature type="compositionally biased region" description="Basic and acidic residues" evidence="2">
    <location>
        <begin position="293"/>
        <end position="312"/>
    </location>
</feature>
<name>A0A0V0QBC1_PSEPJ</name>
<feature type="region of interest" description="Disordered" evidence="2">
    <location>
        <begin position="455"/>
        <end position="490"/>
    </location>
</feature>
<dbReference type="AlphaFoldDB" id="A0A0V0QBC1"/>
<feature type="region of interest" description="Disordered" evidence="2">
    <location>
        <begin position="58"/>
        <end position="90"/>
    </location>
</feature>
<feature type="region of interest" description="Disordered" evidence="2">
    <location>
        <begin position="242"/>
        <end position="326"/>
    </location>
</feature>
<feature type="compositionally biased region" description="Basic residues" evidence="2">
    <location>
        <begin position="77"/>
        <end position="86"/>
    </location>
</feature>
<evidence type="ECO:0000256" key="2">
    <source>
        <dbReference type="SAM" id="MobiDB-lite"/>
    </source>
</evidence>
<dbReference type="EMBL" id="LDAU01000211">
    <property type="protein sequence ID" value="KRW99518.1"/>
    <property type="molecule type" value="Genomic_DNA"/>
</dbReference>
<feature type="compositionally biased region" description="Polar residues" evidence="2">
    <location>
        <begin position="313"/>
        <end position="323"/>
    </location>
</feature>
<feature type="coiled-coil region" evidence="1">
    <location>
        <begin position="93"/>
        <end position="121"/>
    </location>
</feature>
<organism evidence="3 4">
    <name type="scientific">Pseudocohnilembus persalinus</name>
    <name type="common">Ciliate</name>
    <dbReference type="NCBI Taxonomy" id="266149"/>
    <lineage>
        <taxon>Eukaryota</taxon>
        <taxon>Sar</taxon>
        <taxon>Alveolata</taxon>
        <taxon>Ciliophora</taxon>
        <taxon>Intramacronucleata</taxon>
        <taxon>Oligohymenophorea</taxon>
        <taxon>Scuticociliatia</taxon>
        <taxon>Philasterida</taxon>
        <taxon>Pseudocohnilembidae</taxon>
        <taxon>Pseudocohnilembus</taxon>
    </lineage>
</organism>
<evidence type="ECO:0000313" key="4">
    <source>
        <dbReference type="Proteomes" id="UP000054937"/>
    </source>
</evidence>
<keyword evidence="4" id="KW-1185">Reference proteome</keyword>
<gene>
    <name evidence="3" type="ORF">PPERSA_03988</name>
</gene>